<dbReference type="EMBL" id="MU003547">
    <property type="protein sequence ID" value="KAF2463729.1"/>
    <property type="molecule type" value="Genomic_DNA"/>
</dbReference>
<evidence type="ECO:0000313" key="1">
    <source>
        <dbReference type="EMBL" id="KAF2463729.1"/>
    </source>
</evidence>
<keyword evidence="2" id="KW-1185">Reference proteome</keyword>
<reference evidence="1" key="1">
    <citation type="journal article" date="2020" name="Stud. Mycol.">
        <title>101 Dothideomycetes genomes: a test case for predicting lifestyles and emergence of pathogens.</title>
        <authorList>
            <person name="Haridas S."/>
            <person name="Albert R."/>
            <person name="Binder M."/>
            <person name="Bloem J."/>
            <person name="Labutti K."/>
            <person name="Salamov A."/>
            <person name="Andreopoulos B."/>
            <person name="Baker S."/>
            <person name="Barry K."/>
            <person name="Bills G."/>
            <person name="Bluhm B."/>
            <person name="Cannon C."/>
            <person name="Castanera R."/>
            <person name="Culley D."/>
            <person name="Daum C."/>
            <person name="Ezra D."/>
            <person name="Gonzalez J."/>
            <person name="Henrissat B."/>
            <person name="Kuo A."/>
            <person name="Liang C."/>
            <person name="Lipzen A."/>
            <person name="Lutzoni F."/>
            <person name="Magnuson J."/>
            <person name="Mondo S."/>
            <person name="Nolan M."/>
            <person name="Ohm R."/>
            <person name="Pangilinan J."/>
            <person name="Park H.-J."/>
            <person name="Ramirez L."/>
            <person name="Alfaro M."/>
            <person name="Sun H."/>
            <person name="Tritt A."/>
            <person name="Yoshinaga Y."/>
            <person name="Zwiers L.-H."/>
            <person name="Turgeon B."/>
            <person name="Goodwin S."/>
            <person name="Spatafora J."/>
            <person name="Crous P."/>
            <person name="Grigoriev I."/>
        </authorList>
    </citation>
    <scope>NUCLEOTIDE SEQUENCE</scope>
    <source>
        <strain evidence="1">ATCC 200398</strain>
    </source>
</reference>
<comment type="caution">
    <text evidence="1">The sequence shown here is derived from an EMBL/GenBank/DDBJ whole genome shotgun (WGS) entry which is preliminary data.</text>
</comment>
<name>A0ACB6Q9U8_9PLEO</name>
<accession>A0ACB6Q9U8</accession>
<organism evidence="1 2">
    <name type="scientific">Lindgomyces ingoldianus</name>
    <dbReference type="NCBI Taxonomy" id="673940"/>
    <lineage>
        <taxon>Eukaryota</taxon>
        <taxon>Fungi</taxon>
        <taxon>Dikarya</taxon>
        <taxon>Ascomycota</taxon>
        <taxon>Pezizomycotina</taxon>
        <taxon>Dothideomycetes</taxon>
        <taxon>Pleosporomycetidae</taxon>
        <taxon>Pleosporales</taxon>
        <taxon>Lindgomycetaceae</taxon>
        <taxon>Lindgomyces</taxon>
    </lineage>
</organism>
<sequence>MRSLRYLLLCSALVFCLDAAAIQDPVVARQNGSPSSQPSASPTPSKAESSQALSAATSSINSSVKESQTARPSEQASQASSNAAASSSHSLPPSTVIQAPVITASNEPSPSNAGAAKSMNPLPIQPKITPAMGVTGAILLISGLVYTVIGIKNKWLYIFFSSAYLTSLSVTVLIVYLMSPPVTDAVQGAFFVAAFFSGLIFGALSLVFSDITDGLGCMLGGFCLSMWFLTLKEGGLIASTTGRAIFIGAMSFAGFSLSFSHYTRTYGLIFSISFSGATITVLGIDCLSRAGWKEFWLYLWGLNSNTFPLNTNTYPITKALRVEIACVILICAFGLVSQLRLWKLVKERREKSAAARLEQTQNLEREEEELGRKIEDDFTRERAQWEATYGDKSLQQASLVDSSNSSFPKTSTSIRENRHSGSDSVEMVDLSTQPSGIKTSVSRPSSKQVAVGSSVTVTVLQDDEIQEIDAEGNPIPLKKRDSKRHSGMTATPNSARGSVEIKSAGLGLPRTASTRSSLQSSVPPPPVVVPLPFTTPKEEDDQSQDSDNTSTSALPESTTEPLQNVRLSKRFSTTSARKRISTGRYSDNSESREALIIPHIEDDRASSVAATLDDDDDDVSLSEYSGSQWPSESKLVEQTSHPAVSAQDEIQSPVEEQAGHSAEQVEARDVATPIGIASRQSLTVSTDPQPGANRVKRESLSSRRRRSGTSKKSGSPSGSSQTESHVGSLKKGALPDKLSKVALSYRTNEWAKHLDAAEKPDLDELPEPESPGVAIEHGFKEAAAPVNAELVKPQPQPQPITYTNSKRGSTGGIPRSTSQPKLRTLRNTSTPLLSQTLVESPIEEMAGTNPNPIVSSMPSNTLMGQRESLVKNRITSQPLAPYASAPNLRMRAMNQENMTLAQRKQLIQSQKPPSASQPRRQSGWAVGGQSQAFDSHQPKRESGIDQGRREAMLASWRESMRQDTAPIQAVAISEEARRAAMINDIRQKEMEKQQQTVAETYRDAMVGNMMRSGEMMDAHREAMRRLQANANRQA</sequence>
<gene>
    <name evidence="1" type="ORF">BDR25DRAFT_245067</name>
</gene>
<dbReference type="Proteomes" id="UP000799755">
    <property type="component" value="Unassembled WGS sequence"/>
</dbReference>
<protein>
    <submittedName>
        <fullName evidence="1">Uncharacterized protein</fullName>
    </submittedName>
</protein>
<evidence type="ECO:0000313" key="2">
    <source>
        <dbReference type="Proteomes" id="UP000799755"/>
    </source>
</evidence>
<proteinExistence type="predicted"/>